<sequence length="227" mass="25018">MFHSIASQVSQDVFSLFCMVSWAIWVDHNSLSNCGKASTPGMVVSKVIILLEEFQSSRLAFSPRASPPAIKDSVDWLAPPPVLLKLNIGTTLCKDSGSIGIRVSIRDDKGRVLVARSKLLYGFFNGDIGKFMALRDGLMLAKFYNLPVRFVEVNSCKVFFSLNSQVSPLGDARFIINDIKALLSDVGSCKCLFVPKPKNVLAQNLTSLAFSSVRERIWLDLMPSLVL</sequence>
<protein>
    <recommendedName>
        <fullName evidence="1">RNase H type-1 domain-containing protein</fullName>
    </recommendedName>
</protein>
<dbReference type="AlphaFoldDB" id="A0AAD9ZNL1"/>
<dbReference type="GO" id="GO:0004523">
    <property type="term" value="F:RNA-DNA hybrid ribonuclease activity"/>
    <property type="evidence" value="ECO:0007669"/>
    <property type="project" value="InterPro"/>
</dbReference>
<keyword evidence="3" id="KW-1185">Reference proteome</keyword>
<evidence type="ECO:0000313" key="3">
    <source>
        <dbReference type="Proteomes" id="UP001281410"/>
    </source>
</evidence>
<dbReference type="InterPro" id="IPR002156">
    <property type="entry name" value="RNaseH_domain"/>
</dbReference>
<feature type="domain" description="RNase H type-1" evidence="1">
    <location>
        <begin position="90"/>
        <end position="207"/>
    </location>
</feature>
<dbReference type="Pfam" id="PF13456">
    <property type="entry name" value="RVT_3"/>
    <property type="match status" value="1"/>
</dbReference>
<comment type="caution">
    <text evidence="2">The sequence shown here is derived from an EMBL/GenBank/DDBJ whole genome shotgun (WGS) entry which is preliminary data.</text>
</comment>
<dbReference type="GO" id="GO:0003676">
    <property type="term" value="F:nucleic acid binding"/>
    <property type="evidence" value="ECO:0007669"/>
    <property type="project" value="InterPro"/>
</dbReference>
<accession>A0AAD9ZNL1</accession>
<gene>
    <name evidence="2" type="ORF">Dsin_032423</name>
</gene>
<evidence type="ECO:0000259" key="1">
    <source>
        <dbReference type="Pfam" id="PF13456"/>
    </source>
</evidence>
<dbReference type="PANTHER" id="PTHR47074">
    <property type="entry name" value="BNAC02G40300D PROTEIN"/>
    <property type="match status" value="1"/>
</dbReference>
<name>A0AAD9ZNL1_9ROSI</name>
<reference evidence="2" key="1">
    <citation type="journal article" date="2023" name="Plant J.">
        <title>Genome sequences and population genomics provide insights into the demographic history, inbreeding, and mutation load of two 'living fossil' tree species of Dipteronia.</title>
        <authorList>
            <person name="Feng Y."/>
            <person name="Comes H.P."/>
            <person name="Chen J."/>
            <person name="Zhu S."/>
            <person name="Lu R."/>
            <person name="Zhang X."/>
            <person name="Li P."/>
            <person name="Qiu J."/>
            <person name="Olsen K.M."/>
            <person name="Qiu Y."/>
        </authorList>
    </citation>
    <scope>NUCLEOTIDE SEQUENCE</scope>
    <source>
        <strain evidence="2">NBL</strain>
    </source>
</reference>
<dbReference type="InterPro" id="IPR052929">
    <property type="entry name" value="RNase_H-like_EbsB-rel"/>
</dbReference>
<evidence type="ECO:0000313" key="2">
    <source>
        <dbReference type="EMBL" id="KAK3185137.1"/>
    </source>
</evidence>
<dbReference type="PANTHER" id="PTHR47074:SF48">
    <property type="entry name" value="POLYNUCLEOTIDYL TRANSFERASE, RIBONUCLEASE H-LIKE SUPERFAMILY PROTEIN"/>
    <property type="match status" value="1"/>
</dbReference>
<proteinExistence type="predicted"/>
<dbReference type="EMBL" id="JANJYJ010000010">
    <property type="protein sequence ID" value="KAK3185137.1"/>
    <property type="molecule type" value="Genomic_DNA"/>
</dbReference>
<dbReference type="Proteomes" id="UP001281410">
    <property type="component" value="Unassembled WGS sequence"/>
</dbReference>
<organism evidence="2 3">
    <name type="scientific">Dipteronia sinensis</name>
    <dbReference type="NCBI Taxonomy" id="43782"/>
    <lineage>
        <taxon>Eukaryota</taxon>
        <taxon>Viridiplantae</taxon>
        <taxon>Streptophyta</taxon>
        <taxon>Embryophyta</taxon>
        <taxon>Tracheophyta</taxon>
        <taxon>Spermatophyta</taxon>
        <taxon>Magnoliopsida</taxon>
        <taxon>eudicotyledons</taxon>
        <taxon>Gunneridae</taxon>
        <taxon>Pentapetalae</taxon>
        <taxon>rosids</taxon>
        <taxon>malvids</taxon>
        <taxon>Sapindales</taxon>
        <taxon>Sapindaceae</taxon>
        <taxon>Hippocastanoideae</taxon>
        <taxon>Acereae</taxon>
        <taxon>Dipteronia</taxon>
    </lineage>
</organism>